<gene>
    <name evidence="1" type="ORF">POVCU2_0093020</name>
</gene>
<dbReference type="Proteomes" id="UP000078560">
    <property type="component" value="Unassembled WGS sequence"/>
</dbReference>
<name>A0A1A8WUS9_PLAOA</name>
<dbReference type="InterPro" id="IPR008780">
    <property type="entry name" value="Plasmodium_Vir"/>
</dbReference>
<organism evidence="1 2">
    <name type="scientific">Plasmodium ovale curtisi</name>
    <dbReference type="NCBI Taxonomy" id="864141"/>
    <lineage>
        <taxon>Eukaryota</taxon>
        <taxon>Sar</taxon>
        <taxon>Alveolata</taxon>
        <taxon>Apicomplexa</taxon>
        <taxon>Aconoidasida</taxon>
        <taxon>Haemosporida</taxon>
        <taxon>Plasmodiidae</taxon>
        <taxon>Plasmodium</taxon>
        <taxon>Plasmodium (Plasmodium)</taxon>
    </lineage>
</organism>
<protein>
    <submittedName>
        <fullName evidence="1">PIR Superfamily Protein</fullName>
    </submittedName>
</protein>
<evidence type="ECO:0000313" key="1">
    <source>
        <dbReference type="EMBL" id="SBS95089.1"/>
    </source>
</evidence>
<proteinExistence type="predicted"/>
<reference evidence="2" key="1">
    <citation type="submission" date="2016-05" db="EMBL/GenBank/DDBJ databases">
        <authorList>
            <person name="Naeem Raeece"/>
        </authorList>
    </citation>
    <scope>NUCLEOTIDE SEQUENCE [LARGE SCALE GENOMIC DNA]</scope>
</reference>
<accession>A0A1A8WUS9</accession>
<evidence type="ECO:0000313" key="2">
    <source>
        <dbReference type="Proteomes" id="UP000078560"/>
    </source>
</evidence>
<sequence length="320" mass="38335">MDDWEKTLNPLTSYQVYEKLNNSSTFPGVCTYCTNMKSFERIFQGITKFCCEMEKNLINLNKILGHIQDRTERCRYFNFWFYYQIWKRFTSTQTIDHPESIINRLTYSWVDINEKLHLNECSYFYHDNISLDKWKEMKDLHDFFKNYNFIETNILTSSDKCQSYKNYVEYNERLYKKYHTECCISKKNNKENYFNCNTQFNPSKLLSKLKCENYILESREDPQIALEEDNPDESASSPMSSETVPVVVGSFTVFTILSSLYIMYKFTPFGPRITNRIFSKSRVWSNTEEETENHELISHISMDQERELDDKGYTLSYHSL</sequence>
<dbReference type="AlphaFoldDB" id="A0A1A8WUS9"/>
<dbReference type="EMBL" id="FLQU01001931">
    <property type="protein sequence ID" value="SBS95089.1"/>
    <property type="molecule type" value="Genomic_DNA"/>
</dbReference>
<dbReference type="Pfam" id="PF05795">
    <property type="entry name" value="Plasmodium_Vir"/>
    <property type="match status" value="1"/>
</dbReference>